<reference evidence="2 3" key="4">
    <citation type="submission" date="2017-10" db="EMBL/GenBank/DDBJ databases">
        <title>Genome analyses suggest a sexual origin of heterokaryosis in a supposedly ancient asexual fungus.</title>
        <authorList>
            <person name="Corradi N."/>
            <person name="Sedzielewska K."/>
            <person name="Noel J."/>
            <person name="Charron P."/>
            <person name="Farinelli L."/>
            <person name="Marton T."/>
            <person name="Kruger M."/>
            <person name="Pelin A."/>
            <person name="Brachmann A."/>
            <person name="Corradi N."/>
        </authorList>
    </citation>
    <scope>NUCLEOTIDE SEQUENCE [LARGE SCALE GENOMIC DNA]</scope>
    <source>
        <strain evidence="2 3">A1</strain>
    </source>
</reference>
<reference evidence="1 4" key="1">
    <citation type="submission" date="2016-04" db="EMBL/GenBank/DDBJ databases">
        <title>Genome analyses suggest a sexual origin of heterokaryosis in a supposedly ancient asexual fungus.</title>
        <authorList>
            <person name="Ropars J."/>
            <person name="Sedzielewska K."/>
            <person name="Noel J."/>
            <person name="Charron P."/>
            <person name="Farinelli L."/>
            <person name="Marton T."/>
            <person name="Kruger M."/>
            <person name="Pelin A."/>
            <person name="Brachmann A."/>
            <person name="Corradi N."/>
        </authorList>
    </citation>
    <scope>NUCLEOTIDE SEQUENCE [LARGE SCALE GENOMIC DNA]</scope>
    <source>
        <strain evidence="1 4">A5</strain>
    </source>
</reference>
<gene>
    <name evidence="2" type="ORF">RhiirA1_472496</name>
    <name evidence="1" type="ORF">RhiirA5_426333</name>
</gene>
<reference evidence="1 4" key="2">
    <citation type="submission" date="2017-09" db="EMBL/GenBank/DDBJ databases">
        <title>Extensive intraspecific genome diversity in a model arbuscular mycorrhizal fungus.</title>
        <authorList>
            <person name="Chen E.C."/>
            <person name="Morin E."/>
            <person name="Beaudet D."/>
            <person name="Noel J."/>
            <person name="Ndikumana S."/>
            <person name="Charron P."/>
            <person name="St-Onge C."/>
            <person name="Giorgi J."/>
            <person name="Grigoriev I.V."/>
            <person name="Roux C."/>
            <person name="Martin F.M."/>
            <person name="Corradi N."/>
        </authorList>
    </citation>
    <scope>NUCLEOTIDE SEQUENCE [LARGE SCALE GENOMIC DNA]</scope>
    <source>
        <strain evidence="1 4">A5</strain>
    </source>
</reference>
<dbReference type="Proteomes" id="UP000232688">
    <property type="component" value="Unassembled WGS sequence"/>
</dbReference>
<comment type="caution">
    <text evidence="2">The sequence shown here is derived from an EMBL/GenBank/DDBJ whole genome shotgun (WGS) entry which is preliminary data.</text>
</comment>
<dbReference type="AlphaFoldDB" id="A0A2I1F962"/>
<evidence type="ECO:0000313" key="3">
    <source>
        <dbReference type="Proteomes" id="UP000232688"/>
    </source>
</evidence>
<dbReference type="Proteomes" id="UP000232722">
    <property type="component" value="Unassembled WGS sequence"/>
</dbReference>
<evidence type="ECO:0000313" key="1">
    <source>
        <dbReference type="EMBL" id="PKC01669.1"/>
    </source>
</evidence>
<sequence length="63" mass="7171">MKYLQKNRFGKKEGSMALTAQQVQKILADEFLNSNTYEGGSAQDIYLPLDLEVITNINKYLSK</sequence>
<dbReference type="EMBL" id="LLXH01001827">
    <property type="protein sequence ID" value="PKC57440.1"/>
    <property type="molecule type" value="Genomic_DNA"/>
</dbReference>
<dbReference type="VEuPathDB" id="FungiDB:RhiirA1_472496"/>
<protein>
    <submittedName>
        <fullName evidence="2">Uncharacterized protein</fullName>
    </submittedName>
</protein>
<evidence type="ECO:0000313" key="2">
    <source>
        <dbReference type="EMBL" id="PKC57440.1"/>
    </source>
</evidence>
<organism evidence="2 3">
    <name type="scientific">Rhizophagus irregularis</name>
    <dbReference type="NCBI Taxonomy" id="588596"/>
    <lineage>
        <taxon>Eukaryota</taxon>
        <taxon>Fungi</taxon>
        <taxon>Fungi incertae sedis</taxon>
        <taxon>Mucoromycota</taxon>
        <taxon>Glomeromycotina</taxon>
        <taxon>Glomeromycetes</taxon>
        <taxon>Glomerales</taxon>
        <taxon>Glomeraceae</taxon>
        <taxon>Rhizophagus</taxon>
    </lineage>
</organism>
<proteinExistence type="predicted"/>
<dbReference type="EMBL" id="LLXJ01001546">
    <property type="protein sequence ID" value="PKC01669.1"/>
    <property type="molecule type" value="Genomic_DNA"/>
</dbReference>
<name>A0A2I1F962_9GLOM</name>
<reference evidence="2 3" key="3">
    <citation type="submission" date="2017-10" db="EMBL/GenBank/DDBJ databases">
        <title>Extensive intraspecific genome diversity in a model arbuscular mycorrhizal fungus.</title>
        <authorList>
            <person name="Chen E.C.H."/>
            <person name="Morin E."/>
            <person name="Baudet D."/>
            <person name="Noel J."/>
            <person name="Ndikumana S."/>
            <person name="Charron P."/>
            <person name="St-Onge C."/>
            <person name="Giorgi J."/>
            <person name="Grigoriev I.V."/>
            <person name="Roux C."/>
            <person name="Martin F.M."/>
            <person name="Corradi N."/>
        </authorList>
    </citation>
    <scope>NUCLEOTIDE SEQUENCE [LARGE SCALE GENOMIC DNA]</scope>
    <source>
        <strain evidence="2 3">A1</strain>
    </source>
</reference>
<accession>A0A2I1F962</accession>
<dbReference type="OrthoDB" id="2445412at2759"/>
<evidence type="ECO:0000313" key="4">
    <source>
        <dbReference type="Proteomes" id="UP000232722"/>
    </source>
</evidence>